<dbReference type="Pfam" id="PF00924">
    <property type="entry name" value="MS_channel_2nd"/>
    <property type="match status" value="1"/>
</dbReference>
<dbReference type="PANTHER" id="PTHR30347:SF1">
    <property type="entry name" value="MECHANOSENSITIVE CHANNEL MSCK"/>
    <property type="match status" value="1"/>
</dbReference>
<evidence type="ECO:0000313" key="12">
    <source>
        <dbReference type="Proteomes" id="UP000249547"/>
    </source>
</evidence>
<feature type="transmembrane region" description="Helical" evidence="7">
    <location>
        <begin position="270"/>
        <end position="287"/>
    </location>
</feature>
<dbReference type="SUPFAM" id="SSF82861">
    <property type="entry name" value="Mechanosensitive channel protein MscS (YggB), transmembrane region"/>
    <property type="match status" value="1"/>
</dbReference>
<sequence length="808" mass="91787">MKFINRLIILLCLALPVAGQDSTSRLMQTLQQLSTKESRESIDKYKQQRISVQQSQTLDELKVVTQRTKLFLKSGIDSLAIRHDIKLVTDDFKILQVGVLYDKESTISQRNYTVSAVILSELINLTADHKEHVDAYVHVLVQYRSRIDSLSSDSTLFVFSSDSAKAVKYLKRLAIAAREISPIDSAVDKHLGNLQEIGTTLDQLLFELRLAGEEIEVHRANLSKHTMHREFPNLLASGGNYRPLGRIVQISYAKEQLAWKFYLQDNKGKLLLWLVLIVMSSIFLYTLRKKYRAEHPLQEEAKEQLVIRYPILTAIVIVSSIYQFVFIDAPFIFSCGNWWICAICLAIIFKNHITSYWWRFWVGLVCLFTLACFDNLILLASLTERWCIFLLAAIGAVFSAVYLINNKRHELREKRILYFIAVMGMAQVISIGFNLLGRYNLSKTFMTSGFIGLVIAILFLWTIRFINEGLKIASLIYKRPDKQLLYINFDKVGEKAPSIFYVLLVVGWFILMGRNFYGFRQFTVPFNNFLNQERTVGDYTFTVNGLFVFVLIFICAMVLSKLISFFAYDHSTPQSPNNNQKRVALGSWLLLVRIFVISTGLFLAIAASGIPLDKITIILGALSVGIGLGLQSLVTNLVSGLIIAFEKPVNVGDYIEVNGKAGTMKEIGFRSSVVTLLDGANLVIPNGDLLKDQLVNWSLSKNNRRVHIPVGVAYGTDLEKAQAVLMTILQKDERVLGYPAPLVIAQRFGESSIDLEMMFWIHHWRDTFSVTNDMILAVDREFKQAGIEIPFPQQDLHIIQQQKNEPSQ</sequence>
<feature type="domain" description="Mechanosensitive ion channel MscS C-terminal" evidence="10">
    <location>
        <begin position="707"/>
        <end position="789"/>
    </location>
</feature>
<evidence type="ECO:0000256" key="8">
    <source>
        <dbReference type="SAM" id="SignalP"/>
    </source>
</evidence>
<dbReference type="AlphaFoldDB" id="A0A327Q3A7"/>
<reference evidence="11 12" key="1">
    <citation type="submission" date="2018-06" db="EMBL/GenBank/DDBJ databases">
        <title>Genomic Encyclopedia of Archaeal and Bacterial Type Strains, Phase II (KMG-II): from individual species to whole genera.</title>
        <authorList>
            <person name="Goeker M."/>
        </authorList>
    </citation>
    <scope>NUCLEOTIDE SEQUENCE [LARGE SCALE GENOMIC DNA]</scope>
    <source>
        <strain evidence="11 12">DSM 23857</strain>
    </source>
</reference>
<feature type="transmembrane region" description="Helical" evidence="7">
    <location>
        <begin position="448"/>
        <end position="466"/>
    </location>
</feature>
<feature type="transmembrane region" description="Helical" evidence="7">
    <location>
        <begin position="588"/>
        <end position="610"/>
    </location>
</feature>
<dbReference type="OrthoDB" id="9809206at2"/>
<evidence type="ECO:0000256" key="4">
    <source>
        <dbReference type="ARBA" id="ARBA00022692"/>
    </source>
</evidence>
<keyword evidence="6 7" id="KW-0472">Membrane</keyword>
<dbReference type="SUPFAM" id="SSF50182">
    <property type="entry name" value="Sm-like ribonucleoproteins"/>
    <property type="match status" value="1"/>
</dbReference>
<organism evidence="11 12">
    <name type="scientific">Chitinophaga skermanii</name>
    <dbReference type="NCBI Taxonomy" id="331697"/>
    <lineage>
        <taxon>Bacteria</taxon>
        <taxon>Pseudomonadati</taxon>
        <taxon>Bacteroidota</taxon>
        <taxon>Chitinophagia</taxon>
        <taxon>Chitinophagales</taxon>
        <taxon>Chitinophagaceae</taxon>
        <taxon>Chitinophaga</taxon>
    </lineage>
</organism>
<evidence type="ECO:0000259" key="10">
    <source>
        <dbReference type="Pfam" id="PF21082"/>
    </source>
</evidence>
<feature type="domain" description="Mechanosensitive ion channel MscS" evidence="9">
    <location>
        <begin position="633"/>
        <end position="698"/>
    </location>
</feature>
<comment type="subcellular location">
    <subcellularLocation>
        <location evidence="1">Cell membrane</location>
        <topology evidence="1">Multi-pass membrane protein</topology>
    </subcellularLocation>
</comment>
<comment type="similarity">
    <text evidence="2">Belongs to the MscS (TC 1.A.23) family.</text>
</comment>
<feature type="transmembrane region" description="Helical" evidence="7">
    <location>
        <begin position="416"/>
        <end position="436"/>
    </location>
</feature>
<gene>
    <name evidence="11" type="ORF">LX64_04975</name>
</gene>
<dbReference type="InterPro" id="IPR010920">
    <property type="entry name" value="LSM_dom_sf"/>
</dbReference>
<feature type="transmembrane region" description="Helical" evidence="7">
    <location>
        <begin position="356"/>
        <end position="380"/>
    </location>
</feature>
<feature type="transmembrane region" description="Helical" evidence="7">
    <location>
        <begin position="386"/>
        <end position="404"/>
    </location>
</feature>
<keyword evidence="5 7" id="KW-1133">Transmembrane helix</keyword>
<keyword evidence="8" id="KW-0732">Signal</keyword>
<evidence type="ECO:0000313" key="11">
    <source>
        <dbReference type="EMBL" id="RAI97672.1"/>
    </source>
</evidence>
<dbReference type="PANTHER" id="PTHR30347">
    <property type="entry name" value="POTASSIUM CHANNEL RELATED"/>
    <property type="match status" value="1"/>
</dbReference>
<evidence type="ECO:0000256" key="5">
    <source>
        <dbReference type="ARBA" id="ARBA00022989"/>
    </source>
</evidence>
<feature type="transmembrane region" description="Helical" evidence="7">
    <location>
        <begin position="616"/>
        <end position="638"/>
    </location>
</feature>
<dbReference type="Gene3D" id="1.10.287.1260">
    <property type="match status" value="1"/>
</dbReference>
<protein>
    <submittedName>
        <fullName evidence="11">Mechanosensitive ion channel-like protein</fullName>
    </submittedName>
</protein>
<dbReference type="GO" id="GO:0005886">
    <property type="term" value="C:plasma membrane"/>
    <property type="evidence" value="ECO:0007669"/>
    <property type="project" value="UniProtKB-SubCell"/>
</dbReference>
<keyword evidence="12" id="KW-1185">Reference proteome</keyword>
<proteinExistence type="inferred from homology"/>
<evidence type="ECO:0000259" key="9">
    <source>
        <dbReference type="Pfam" id="PF00924"/>
    </source>
</evidence>
<dbReference type="Proteomes" id="UP000249547">
    <property type="component" value="Unassembled WGS sequence"/>
</dbReference>
<dbReference type="Gene3D" id="3.30.70.100">
    <property type="match status" value="1"/>
</dbReference>
<dbReference type="InterPro" id="IPR049278">
    <property type="entry name" value="MS_channel_C"/>
</dbReference>
<dbReference type="RefSeq" id="WP_158538730.1">
    <property type="nucleotide sequence ID" value="NZ_QLLL01000014.1"/>
</dbReference>
<dbReference type="InterPro" id="IPR011066">
    <property type="entry name" value="MscS_channel_C_sf"/>
</dbReference>
<dbReference type="GO" id="GO:0008381">
    <property type="term" value="F:mechanosensitive monoatomic ion channel activity"/>
    <property type="evidence" value="ECO:0007669"/>
    <property type="project" value="UniProtKB-ARBA"/>
</dbReference>
<feature type="transmembrane region" description="Helical" evidence="7">
    <location>
        <begin position="539"/>
        <end position="568"/>
    </location>
</feature>
<evidence type="ECO:0000256" key="7">
    <source>
        <dbReference type="SAM" id="Phobius"/>
    </source>
</evidence>
<name>A0A327Q3A7_9BACT</name>
<comment type="caution">
    <text evidence="11">The sequence shown here is derived from an EMBL/GenBank/DDBJ whole genome shotgun (WGS) entry which is preliminary data.</text>
</comment>
<feature type="transmembrane region" description="Helical" evidence="7">
    <location>
        <begin position="307"/>
        <end position="325"/>
    </location>
</feature>
<feature type="signal peptide" evidence="8">
    <location>
        <begin position="1"/>
        <end position="19"/>
    </location>
</feature>
<keyword evidence="4 7" id="KW-0812">Transmembrane</keyword>
<dbReference type="SUPFAM" id="SSF82689">
    <property type="entry name" value="Mechanosensitive channel protein MscS (YggB), C-terminal domain"/>
    <property type="match status" value="1"/>
</dbReference>
<keyword evidence="3" id="KW-1003">Cell membrane</keyword>
<evidence type="ECO:0000256" key="1">
    <source>
        <dbReference type="ARBA" id="ARBA00004651"/>
    </source>
</evidence>
<dbReference type="EMBL" id="QLLL01000014">
    <property type="protein sequence ID" value="RAI97672.1"/>
    <property type="molecule type" value="Genomic_DNA"/>
</dbReference>
<evidence type="ECO:0000256" key="6">
    <source>
        <dbReference type="ARBA" id="ARBA00023136"/>
    </source>
</evidence>
<evidence type="ECO:0000256" key="2">
    <source>
        <dbReference type="ARBA" id="ARBA00008017"/>
    </source>
</evidence>
<dbReference type="InterPro" id="IPR023408">
    <property type="entry name" value="MscS_beta-dom_sf"/>
</dbReference>
<dbReference type="InterPro" id="IPR011014">
    <property type="entry name" value="MscS_channel_TM-2"/>
</dbReference>
<feature type="transmembrane region" description="Helical" evidence="7">
    <location>
        <begin position="499"/>
        <end position="519"/>
    </location>
</feature>
<evidence type="ECO:0000256" key="3">
    <source>
        <dbReference type="ARBA" id="ARBA00022475"/>
    </source>
</evidence>
<feature type="transmembrane region" description="Helical" evidence="7">
    <location>
        <begin position="331"/>
        <end position="349"/>
    </location>
</feature>
<dbReference type="Gene3D" id="2.30.30.60">
    <property type="match status" value="1"/>
</dbReference>
<dbReference type="InterPro" id="IPR006685">
    <property type="entry name" value="MscS_channel_2nd"/>
</dbReference>
<dbReference type="InterPro" id="IPR052702">
    <property type="entry name" value="MscS-like_channel"/>
</dbReference>
<accession>A0A327Q3A7</accession>
<dbReference type="Pfam" id="PF21082">
    <property type="entry name" value="MS_channel_3rd"/>
    <property type="match status" value="1"/>
</dbReference>
<feature type="chain" id="PRO_5016234678" evidence="8">
    <location>
        <begin position="20"/>
        <end position="808"/>
    </location>
</feature>